<evidence type="ECO:0000259" key="2">
    <source>
        <dbReference type="PROSITE" id="PS50975"/>
    </source>
</evidence>
<dbReference type="Proteomes" id="UP001060919">
    <property type="component" value="Chromosome"/>
</dbReference>
<evidence type="ECO:0000313" key="4">
    <source>
        <dbReference type="Proteomes" id="UP001060919"/>
    </source>
</evidence>
<dbReference type="InterPro" id="IPR003806">
    <property type="entry name" value="ATP-grasp_PylC-type"/>
</dbReference>
<dbReference type="InterPro" id="IPR011761">
    <property type="entry name" value="ATP-grasp"/>
</dbReference>
<dbReference type="PROSITE" id="PS50975">
    <property type="entry name" value="ATP_GRASP"/>
    <property type="match status" value="1"/>
</dbReference>
<gene>
    <name evidence="3" type="ORF">AsAng_0051470</name>
</gene>
<dbReference type="InterPro" id="IPR013815">
    <property type="entry name" value="ATP_grasp_subdomain_1"/>
</dbReference>
<sequence>MNKNVLVTSCGGDIGQSIGKILKALNCTTFGLDISDKNAAKFIFDYFEVGLRVTDENYISSIEQFVKKHKIDLIIPISEAELRFYTKNYLDTLKVGGVDLLMANHLARVVGFDKGKTCSFLKEHALPNPKVYLSSNEPAQFPLIAKPRAGSGSSNIFVIKNQEEFNFFFENYKHLIFQELLDGTAGEFTCCVYRSRSGITRVLILKRELMGGFSGYGEVVENQKIKELLDKLADLLNLEGSINVQLRMHKDEPVIFEINPRFSSTVLFRHMLGFYDLQWSLEDKFNLPISDYSKPEKGAKFYKGFQEYIG</sequence>
<keyword evidence="4" id="KW-1185">Reference proteome</keyword>
<dbReference type="SUPFAM" id="SSF56059">
    <property type="entry name" value="Glutathione synthetase ATP-binding domain-like"/>
    <property type="match status" value="1"/>
</dbReference>
<dbReference type="SUPFAM" id="SSF51735">
    <property type="entry name" value="NAD(P)-binding Rossmann-fold domains"/>
    <property type="match status" value="1"/>
</dbReference>
<name>A0A915YJJ4_9BACT</name>
<proteinExistence type="predicted"/>
<feature type="domain" description="ATP-grasp" evidence="2">
    <location>
        <begin position="104"/>
        <end position="290"/>
    </location>
</feature>
<evidence type="ECO:0000313" key="3">
    <source>
        <dbReference type="EMBL" id="BDS14368.1"/>
    </source>
</evidence>
<dbReference type="Pfam" id="PF21360">
    <property type="entry name" value="PylC-like_N"/>
    <property type="match status" value="1"/>
</dbReference>
<reference evidence="3" key="1">
    <citation type="submission" date="2022-09" db="EMBL/GenBank/DDBJ databases">
        <title>Aureispira anguillicida sp. nov., isolated from Leptocephalus of Japanese eel Anguilla japonica.</title>
        <authorList>
            <person name="Yuasa K."/>
            <person name="Mekata T."/>
            <person name="Ikunari K."/>
        </authorList>
    </citation>
    <scope>NUCLEOTIDE SEQUENCE</scope>
    <source>
        <strain evidence="3">EL160426</strain>
    </source>
</reference>
<dbReference type="InterPro" id="IPR048764">
    <property type="entry name" value="PylC_N"/>
</dbReference>
<protein>
    <submittedName>
        <fullName evidence="3">ATP-grasp domain-containing protein</fullName>
    </submittedName>
</protein>
<dbReference type="RefSeq" id="WP_264789586.1">
    <property type="nucleotide sequence ID" value="NZ_AP026867.1"/>
</dbReference>
<dbReference type="GO" id="GO:0005524">
    <property type="term" value="F:ATP binding"/>
    <property type="evidence" value="ECO:0007669"/>
    <property type="project" value="UniProtKB-UniRule"/>
</dbReference>
<dbReference type="Pfam" id="PF02655">
    <property type="entry name" value="ATP-grasp_3"/>
    <property type="match status" value="1"/>
</dbReference>
<keyword evidence="1" id="KW-0547">Nucleotide-binding</keyword>
<organism evidence="3 4">
    <name type="scientific">Aureispira anguillae</name>
    <dbReference type="NCBI Taxonomy" id="2864201"/>
    <lineage>
        <taxon>Bacteria</taxon>
        <taxon>Pseudomonadati</taxon>
        <taxon>Bacteroidota</taxon>
        <taxon>Saprospiria</taxon>
        <taxon>Saprospirales</taxon>
        <taxon>Saprospiraceae</taxon>
        <taxon>Aureispira</taxon>
    </lineage>
</organism>
<dbReference type="KEGG" id="aup:AsAng_0051470"/>
<dbReference type="AlphaFoldDB" id="A0A915YJJ4"/>
<dbReference type="GO" id="GO:0046872">
    <property type="term" value="F:metal ion binding"/>
    <property type="evidence" value="ECO:0007669"/>
    <property type="project" value="InterPro"/>
</dbReference>
<keyword evidence="1" id="KW-0067">ATP-binding</keyword>
<dbReference type="Gene3D" id="3.30.470.20">
    <property type="entry name" value="ATP-grasp fold, B domain"/>
    <property type="match status" value="1"/>
</dbReference>
<dbReference type="Gene3D" id="3.30.1490.20">
    <property type="entry name" value="ATP-grasp fold, A domain"/>
    <property type="match status" value="1"/>
</dbReference>
<dbReference type="EMBL" id="AP026867">
    <property type="protein sequence ID" value="BDS14368.1"/>
    <property type="molecule type" value="Genomic_DNA"/>
</dbReference>
<dbReference type="InterPro" id="IPR036291">
    <property type="entry name" value="NAD(P)-bd_dom_sf"/>
</dbReference>
<evidence type="ECO:0000256" key="1">
    <source>
        <dbReference type="PROSITE-ProRule" id="PRU00409"/>
    </source>
</evidence>
<accession>A0A915YJJ4</accession>
<dbReference type="Gene3D" id="3.40.50.20">
    <property type="match status" value="1"/>
</dbReference>